<dbReference type="KEGG" id="aful:116489858"/>
<comment type="subcellular location">
    <subcellularLocation>
        <location evidence="1">Secreted</location>
    </subcellularLocation>
</comment>
<dbReference type="PROSITE" id="PS51233">
    <property type="entry name" value="VWFD"/>
    <property type="match status" value="4"/>
</dbReference>
<evidence type="ECO:0000256" key="7">
    <source>
        <dbReference type="PROSITE-ProRule" id="PRU00039"/>
    </source>
</evidence>
<dbReference type="SUPFAM" id="SSF57567">
    <property type="entry name" value="Serine protease inhibitors"/>
    <property type="match status" value="4"/>
</dbReference>
<dbReference type="Gene3D" id="2.10.25.10">
    <property type="entry name" value="Laminin"/>
    <property type="match status" value="4"/>
</dbReference>
<keyword evidence="13" id="KW-1185">Reference proteome</keyword>
<dbReference type="InterPro" id="IPR001846">
    <property type="entry name" value="VWF_type-D"/>
</dbReference>
<organism evidence="13 14">
    <name type="scientific">Aythya fuligula</name>
    <name type="common">Tufted duck</name>
    <name type="synonym">Anas fuligula</name>
    <dbReference type="NCBI Taxonomy" id="219594"/>
    <lineage>
        <taxon>Eukaryota</taxon>
        <taxon>Metazoa</taxon>
        <taxon>Chordata</taxon>
        <taxon>Craniata</taxon>
        <taxon>Vertebrata</taxon>
        <taxon>Euteleostomi</taxon>
        <taxon>Archelosauria</taxon>
        <taxon>Archosauria</taxon>
        <taxon>Dinosauria</taxon>
        <taxon>Saurischia</taxon>
        <taxon>Theropoda</taxon>
        <taxon>Coelurosauria</taxon>
        <taxon>Aves</taxon>
        <taxon>Neognathae</taxon>
        <taxon>Galloanserae</taxon>
        <taxon>Anseriformes</taxon>
        <taxon>Anatidae</taxon>
        <taxon>Aythyinae</taxon>
        <taxon>Aythya</taxon>
    </lineage>
</organism>
<dbReference type="InterPro" id="IPR014853">
    <property type="entry name" value="VWF/SSPO/ZAN-like_Cys-rich_dom"/>
</dbReference>
<dbReference type="Pfam" id="PF25961">
    <property type="entry name" value="OTOGL_N"/>
    <property type="match status" value="1"/>
</dbReference>
<feature type="domain" description="VWFD" evidence="12">
    <location>
        <begin position="267"/>
        <end position="440"/>
    </location>
</feature>
<evidence type="ECO:0000313" key="13">
    <source>
        <dbReference type="Proteomes" id="UP000504639"/>
    </source>
</evidence>
<comment type="similarity">
    <text evidence="6">Belongs to the otogelin family.</text>
</comment>
<evidence type="ECO:0000256" key="9">
    <source>
        <dbReference type="SAM" id="MobiDB-lite"/>
    </source>
</evidence>
<evidence type="ECO:0000256" key="4">
    <source>
        <dbReference type="ARBA" id="ARBA00023157"/>
    </source>
</evidence>
<dbReference type="Pfam" id="PF25960">
    <property type="entry name" value="Fn1-VW_OTOGL"/>
    <property type="match status" value="1"/>
</dbReference>
<dbReference type="Pfam" id="PF05270">
    <property type="entry name" value="AbfB"/>
    <property type="match status" value="1"/>
</dbReference>
<feature type="region of interest" description="Disordered" evidence="9">
    <location>
        <begin position="1715"/>
        <end position="1734"/>
    </location>
</feature>
<feature type="domain" description="VWFD" evidence="12">
    <location>
        <begin position="1091"/>
        <end position="1260"/>
    </location>
</feature>
<feature type="domain" description="VWFD" evidence="12">
    <location>
        <begin position="2817"/>
        <end position="2993"/>
    </location>
</feature>
<evidence type="ECO:0000256" key="2">
    <source>
        <dbReference type="ARBA" id="ARBA00022525"/>
    </source>
</evidence>
<dbReference type="SMART" id="SM00216">
    <property type="entry name" value="VWD"/>
    <property type="match status" value="4"/>
</dbReference>
<feature type="region of interest" description="Disordered" evidence="9">
    <location>
        <begin position="2126"/>
        <end position="2153"/>
    </location>
</feature>
<evidence type="ECO:0000313" key="14">
    <source>
        <dbReference type="RefSeq" id="XP_032044453.1"/>
    </source>
</evidence>
<evidence type="ECO:0000256" key="6">
    <source>
        <dbReference type="ARBA" id="ARBA00061260"/>
    </source>
</evidence>
<dbReference type="FunFam" id="2.10.25.10:FF:000055">
    <property type="entry name" value="alpha-tectorin isoform X1"/>
    <property type="match status" value="1"/>
</dbReference>
<feature type="compositionally biased region" description="Low complexity" evidence="9">
    <location>
        <begin position="162"/>
        <end position="194"/>
    </location>
</feature>
<dbReference type="Gene3D" id="2.80.10.50">
    <property type="match status" value="1"/>
</dbReference>
<dbReference type="SMART" id="SM00832">
    <property type="entry name" value="C8"/>
    <property type="match status" value="4"/>
</dbReference>
<keyword evidence="4 7" id="KW-1015">Disulfide bond</keyword>
<dbReference type="InterPro" id="IPR058755">
    <property type="entry name" value="Fn1-VW_OTOGL"/>
</dbReference>
<dbReference type="RefSeq" id="XP_032044453.1">
    <property type="nucleotide sequence ID" value="XM_032188562.1"/>
</dbReference>
<dbReference type="InterPro" id="IPR001007">
    <property type="entry name" value="VWF_dom"/>
</dbReference>
<feature type="compositionally biased region" description="Basic and acidic residues" evidence="9">
    <location>
        <begin position="52"/>
        <end position="67"/>
    </location>
</feature>
<dbReference type="InterPro" id="IPR050780">
    <property type="entry name" value="Mucin_vWF_Thrombospondin_sf"/>
</dbReference>
<reference evidence="14" key="1">
    <citation type="submission" date="2025-08" db="UniProtKB">
        <authorList>
            <consortium name="RefSeq"/>
        </authorList>
    </citation>
    <scope>IDENTIFICATION</scope>
    <source>
        <tissue evidence="14">Lung</tissue>
    </source>
</reference>
<feature type="domain" description="VWFD" evidence="12">
    <location>
        <begin position="628"/>
        <end position="804"/>
    </location>
</feature>
<evidence type="ECO:0000259" key="10">
    <source>
        <dbReference type="PROSITE" id="PS01225"/>
    </source>
</evidence>
<dbReference type="GO" id="GO:0046373">
    <property type="term" value="P:L-arabinose metabolic process"/>
    <property type="evidence" value="ECO:0007669"/>
    <property type="project" value="InterPro"/>
</dbReference>
<feature type="region of interest" description="Disordered" evidence="9">
    <location>
        <begin position="2257"/>
        <end position="2276"/>
    </location>
</feature>
<dbReference type="PROSITE" id="PS50026">
    <property type="entry name" value="EGF_3"/>
    <property type="match status" value="1"/>
</dbReference>
<evidence type="ECO:0000259" key="11">
    <source>
        <dbReference type="PROSITE" id="PS50026"/>
    </source>
</evidence>
<dbReference type="InterPro" id="IPR002919">
    <property type="entry name" value="TIL_dom"/>
</dbReference>
<dbReference type="GeneID" id="116489858"/>
<feature type="region of interest" description="Disordered" evidence="9">
    <location>
        <begin position="149"/>
        <end position="206"/>
    </location>
</feature>
<dbReference type="GO" id="GO:0046556">
    <property type="term" value="F:alpha-L-arabinofuranosidase activity"/>
    <property type="evidence" value="ECO:0007669"/>
    <property type="project" value="InterPro"/>
</dbReference>
<proteinExistence type="inferred from homology"/>
<dbReference type="Pfam" id="PF01826">
    <property type="entry name" value="TIL"/>
    <property type="match status" value="1"/>
</dbReference>
<evidence type="ECO:0000256" key="5">
    <source>
        <dbReference type="ARBA" id="ARBA00023180"/>
    </source>
</evidence>
<dbReference type="Pfam" id="PF00094">
    <property type="entry name" value="VWD"/>
    <property type="match status" value="4"/>
</dbReference>
<dbReference type="PANTHER" id="PTHR11339">
    <property type="entry name" value="EXTRACELLULAR MATRIX GLYCOPROTEIN RELATED"/>
    <property type="match status" value="1"/>
</dbReference>
<dbReference type="PANTHER" id="PTHR11339:SF228">
    <property type="entry name" value="OTOGELIN"/>
    <property type="match status" value="1"/>
</dbReference>
<dbReference type="Pfam" id="PF08742">
    <property type="entry name" value="C8"/>
    <property type="match status" value="4"/>
</dbReference>
<sequence>MQTAVWKPRALTKRHSLQQQRRVPFLSALAVVQRPPAHSSCQGTERLLNPESQEREKREREKRREGPEPLSQAPVRGEGRRPGRVPGEGPGPEGGPGAADKPPAAPPGGAQPWVSVLRVAAALGRWLLVSVWRLSSSSGRCCAPGCRRVSVEPGAGGRTGRPRAGLASNPVPLPSSSVPVGSQGAAPSRRAPAAPQEPGMAVHNASSTTLSLSQKRRFHSMKCGPSGSFTCFNGGECVYKELCNCSRFNASGPRCQTVYNTGAERDHICRTWGQYHFETFDGLYYYFSGKSTYALVRHTELDEQSFSIQVNNDPECHSSPYSCKRSISLFFSGDEQIKMSSEVTYKGFGLRLPYIIGNLHIQKLAGYFLVRHQYAFTLAWDGTSAVYIKMAPEYLGKTHGLCGNNNAVLHDDLETSYGKLTDDVTEFVESWQENPPQGTPNWDNSFLSEPPCLTQSHESLQRAYTLCNILLHPPFEQCHEYVSPLPFMASCTSDLCMSAVDNATWCRALTEYARACAQAGKPLQGWRKHFQQCVITCLEPLTYNECISCCPVSCHQQSQCVGSELPCIDGCYCPDGLIYENELCVKPMDCPCDYHGSFFAIGSVVYEECNNCTCIGGKWICTNLTCPAECSVSGDIHFMTFDGRKYTFQATCQYILAKSRTSGEFTISLQNTPCGQNQDGSCIQSISIILKQDPKRQVTLTHSGDVLVYDQYKINLPYADDLFEIRKLSSIFLQVKTNIGLQILYDREGLRLYLQADGRWKDDTVGLCGTFNGNTEDDFLSPVGVTESTPQLFGNAWKTSSACTLVHDSSQMDPCDIHLQAASYAAEACSILTKELFAPCYPYLSPIPYFEQCRRDTCKCGQNCFCSALAHYAHHCQRFGVIIDFRRGVPDCALSCEDTKEYSTCVSTCGRTCQALSVPETCSSDCVEGCACPSGMYLNSKTERCVERNECSCYFQGIDYPPGDNVITSLGKCHCRDGVMNCDNNIIAHSCPVGQIYINCSNPQVDAELSRERTCENQLLNLTFSAHLPCVSGCVCPPGLVKHGDVCLEADECPCSWKGKEYFPGDKVISSCHTCICQHGSFQCTFHPCPSMCTAYGDRHYRTFDGLTFDFVGACKAYLVKGTSSTSFSVIIENINCFNTGIICRKHIFINVGKSSLIFDDETGNPSSSSYMDKLQKIQLWKAGFFTVVHFPDEHITVLWDQRTTVHVQMGHQWQGELTGLCGNFDLKTINELRTPDNFELTNSQEFGNSWTAVECVDSSDIRNPCSLNPLREPFAKKECGILLSEAFEACHPVIDVTWFYSNCLTDTCGCNQGGDCECFCTSVSAYAHQCCQHGVSVDWRSPRVCPYDCEYFNKALGKGPYKLVSYLDGKFVLAVKLVDGFVFPVRQEDGHAVSFMLTSGLYKPKSHDSNLVSFETAERPNYFLQLSSNNTLVLSKWEKSEEFHNKSTFVIHKNTWLSGYSSFESFAKPGYFIHISASSVELLKYHHSEKFRLSILFKLVDAKYKLISRSACEWHYDACASPCFKTCRDPLGQNCQAVPKVEGCIPVCPLNMLLDEITQRCVYFEDCIEPADDSPPLPTIFQTPAVSHVTSSTTSAVISEIVTSFPVPEAKDTETTLASKLKFTATTGKTKFSAVTTNTTLPDITLSSYISSQSAEMTSFGRTTGMSVTAKSNVSLSSLVATSETSTKTQLISSGSTKLLRATEPYTVTATRAVTKSTGSEGKPISTFTGTPTTLRTTELPVKTKIMEISEIAMKTLPTKEAQVKTEGLTTFTSPSFESRTEKTTAHQPRYSTLPLLVLPSYISSVNLTGTSERTEVSIGQSSTTVGKVTVTSFSPVITTLSLLKPASSETTKTANASTEQSGKTVFLPTSTLPVSLGETITKPPIEMVHHLTDTAGVPFTTTLGPKKTTLRTPEKSLETTVLPFTTHGKETLKTASRVEHISSSYLPPYSLRPSSKTEKSTTLSPKRPSVSVPTPASPALGELKKTFKTVSTTGYPSHVVLNITELLTTLYTKYPALPETTRVTPLSIEVTSKITSPFELVAKSTLFSGKTFTEYTSPLALSTVKTSTSAYSGNVTTSAKKTFISSKETTTVPFIATKRESDETTSFTGSPRTPLRATETTLLTTQPEESEVERISSISPRKPSTFPSSPPSSLISLNLSLPSLPTYGKEASLTALSPIRTTSAVLPSTKSHTFSTSQYLADKSVSSPSLTQVMLEVTTPPKYPVETKVVSTALKSTVKSITDTVKSTASTAQKSFTPSSVGSFPQQTSSGDKLPAQTTKAVTILHFLTETDTKLAHQTSKPSLTGLSSTPIYHHPAETLAKSTDQPQILLSTTEAMVESISSPPLTTFLPKGIHSSVLSTSLGPTQVILQTEKELHLTDSVTQLYMPKTSVLQSTGPDRKTADLTFGTRILPSSPEVLATSSSTIKKDVFPSFSTQKADTGVKFTWQSSVTESLLSSQTPETTISPEFKLTSSLLLPETTEIPIVMGSESSVGAFFTPVISTASTSMGKSATEKTAVLPKQVTRSTTAYSSTSLASTEFSAAVHTSAAASASSVMSSTEQNITIISATSDKAKAVTESITTSVKPSYFSVTSKAKEPMSPATEKSEELELMTEMQPVHTQGVTITSEVPHTFYSPYFTNITAAPSNVSVSRLFTIHSSSEPKPSSVPASLASTTQTSKLGITSEIQTPSVSSLLMIPDHSNVTTAPSVSSFAYLSTKPLYGLTTTFSDGLSTAEAMLGVTTSTSILPRETTTLRTCTPITENECIKYICLDGQLIQVNKSQNCPYNATQPSCGVLGFATQMNGDKCCPKWECACRCTIFSDLSIVTYDGNHLALFKEASYIVSQTQDETISIHVLDCRMNNSNSTSLCLAMLNLTYVSNQIIINRLSRKITVNSRFAWPTVRKYGYKVEDSGFKYAVETPTKIRIQWFHNTGVMIIEFNTTREPKALGLCGLCDRSLENDLMLPNRTVLSKSDAPSTFIDSWQVPDTLKYVGEDRHQETNCSVMDCSECLRLILNQTFSSCHPYVPPELFCDIWVQDTKYIQNPCVSLAAYVAMCNKFNICIEWRSSDYCPFPCSENFSYRACIAACEVPDSCQNNEVASLDSDTCSVLTEGCVCAGGTILHRAHTALCIPEEKCACTDSSGAPHAVGEIWKTSLSGCCMEKCVDSETIIPMEYNCSDIHNLDCQRFAEVALLVPGDHTCCPQKICICNQSLCESLIPECNGLEKLVTYYSEESCCPNYVCECDPAKCEPMEQMPSCQEDQTLIAARVESTCCISYICACGACSDQIPKCQEGEVLIVDDNTTERCCPTYQCICEIHRCPEFKCMLGMSLVEVWSPEKCCPFRTCECACETIPKPQCKLGQKLQIDEQFQNSTENICNCVKYKCVRDKVCLSNERGVLLPGQKIVEHSPDGICHISSCTNVIDPSTKYYQINTSSVACAVKCKANQVYQPPKDLTTCCGSCKNMSCLYTFNNGTVANFKPGTIWISNCIRYECINTAIEPVLVASSIGCPPFNETECVKVGGYVVPFLEGCCKTCKEDGKFCKKVTVRMTIRKNDCRSNTPVNIVSCDGKCPSASIYNYNINTYARFCKCCRELGLQRRTVQLYCTSNSTWVSYTIQEPTDCSCQWS</sequence>
<accession>A0A6J3D4G3</accession>
<evidence type="ECO:0000256" key="8">
    <source>
        <dbReference type="PROSITE-ProRule" id="PRU00076"/>
    </source>
</evidence>
<dbReference type="InterPro" id="IPR007934">
    <property type="entry name" value="AbfB_ABD"/>
</dbReference>
<feature type="domain" description="CTCK" evidence="10">
    <location>
        <begin position="3545"/>
        <end position="3630"/>
    </location>
</feature>
<dbReference type="GO" id="GO:0005615">
    <property type="term" value="C:extracellular space"/>
    <property type="evidence" value="ECO:0007669"/>
    <property type="project" value="TreeGrafter"/>
</dbReference>
<evidence type="ECO:0000256" key="3">
    <source>
        <dbReference type="ARBA" id="ARBA00022737"/>
    </source>
</evidence>
<feature type="compositionally biased region" description="Low complexity" evidence="9">
    <location>
        <begin position="2137"/>
        <end position="2153"/>
    </location>
</feature>
<dbReference type="SMART" id="SM00215">
    <property type="entry name" value="VWC_out"/>
    <property type="match status" value="2"/>
</dbReference>
<feature type="domain" description="EGF-like" evidence="11">
    <location>
        <begin position="219"/>
        <end position="256"/>
    </location>
</feature>
<protein>
    <submittedName>
        <fullName evidence="14">Otogelin</fullName>
    </submittedName>
</protein>
<evidence type="ECO:0000256" key="1">
    <source>
        <dbReference type="ARBA" id="ARBA00004613"/>
    </source>
</evidence>
<dbReference type="InterPro" id="IPR036195">
    <property type="entry name" value="AbfB_ABD_sf"/>
</dbReference>
<dbReference type="InterPro" id="IPR058753">
    <property type="entry name" value="TIL_OTOGL_Mucin"/>
</dbReference>
<evidence type="ECO:0000259" key="12">
    <source>
        <dbReference type="PROSITE" id="PS51233"/>
    </source>
</evidence>
<feature type="compositionally biased region" description="Low complexity" evidence="9">
    <location>
        <begin position="1970"/>
        <end position="1979"/>
    </location>
</feature>
<keyword evidence="2" id="KW-0964">Secreted</keyword>
<dbReference type="InterPro" id="IPR036084">
    <property type="entry name" value="Ser_inhib-like_sf"/>
</dbReference>
<keyword evidence="3" id="KW-0677">Repeat</keyword>
<feature type="region of interest" description="Disordered" evidence="9">
    <location>
        <begin position="34"/>
        <end position="109"/>
    </location>
</feature>
<feature type="region of interest" description="Disordered" evidence="9">
    <location>
        <begin position="1948"/>
        <end position="1979"/>
    </location>
</feature>
<dbReference type="CDD" id="cd19941">
    <property type="entry name" value="TIL"/>
    <property type="match status" value="4"/>
</dbReference>
<feature type="compositionally biased region" description="Low complexity" evidence="9">
    <location>
        <begin position="98"/>
        <end position="109"/>
    </location>
</feature>
<dbReference type="CTD" id="340990"/>
<keyword evidence="5" id="KW-0325">Glycoprotein</keyword>
<gene>
    <name evidence="14" type="primary">OTOG</name>
</gene>
<feature type="compositionally biased region" description="Gly residues" evidence="9">
    <location>
        <begin position="86"/>
        <end position="97"/>
    </location>
</feature>
<comment type="caution">
    <text evidence="8">Lacks conserved residue(s) required for the propagation of feature annotation.</text>
</comment>
<dbReference type="Pfam" id="PF25962">
    <property type="entry name" value="TIL_OTOGL_Mucin"/>
    <property type="match status" value="1"/>
</dbReference>
<dbReference type="InterPro" id="IPR006207">
    <property type="entry name" value="Cys_knot_C"/>
</dbReference>
<name>A0A6J3D4G3_AYTFU</name>
<feature type="disulfide bond" evidence="7">
    <location>
        <begin position="3559"/>
        <end position="3608"/>
    </location>
</feature>
<dbReference type="InParanoid" id="A0A6J3D4G3"/>
<keyword evidence="8" id="KW-0245">EGF-like domain</keyword>
<dbReference type="InterPro" id="IPR058754">
    <property type="entry name" value="OTOGL-like_N"/>
</dbReference>
<dbReference type="InterPro" id="IPR000742">
    <property type="entry name" value="EGF"/>
</dbReference>
<dbReference type="GO" id="GO:0031012">
    <property type="term" value="C:extracellular matrix"/>
    <property type="evidence" value="ECO:0007669"/>
    <property type="project" value="TreeGrafter"/>
</dbReference>
<dbReference type="Proteomes" id="UP000504639">
    <property type="component" value="Chromosome 5"/>
</dbReference>
<dbReference type="PROSITE" id="PS01225">
    <property type="entry name" value="CTCK_2"/>
    <property type="match status" value="1"/>
</dbReference>
<dbReference type="SMART" id="SM00041">
    <property type="entry name" value="CT"/>
    <property type="match status" value="1"/>
</dbReference>
<dbReference type="GO" id="GO:0007399">
    <property type="term" value="P:nervous system development"/>
    <property type="evidence" value="ECO:0007669"/>
    <property type="project" value="UniProtKB-ARBA"/>
</dbReference>
<dbReference type="SUPFAM" id="SSF110221">
    <property type="entry name" value="AbfB domain"/>
    <property type="match status" value="1"/>
</dbReference>